<protein>
    <submittedName>
        <fullName evidence="13">Amiloride-sensitive sodium channel subunit gamma</fullName>
    </submittedName>
</protein>
<evidence type="ECO:0000256" key="11">
    <source>
        <dbReference type="RuleBase" id="RU000679"/>
    </source>
</evidence>
<dbReference type="EMBL" id="OW240918">
    <property type="protein sequence ID" value="CAH2307702.1"/>
    <property type="molecule type" value="Genomic_DNA"/>
</dbReference>
<evidence type="ECO:0000256" key="6">
    <source>
        <dbReference type="ARBA" id="ARBA00023053"/>
    </source>
</evidence>
<name>A0AAD1WG19_PELCU</name>
<accession>A0AAD1WG19</accession>
<keyword evidence="8 12" id="KW-0472">Membrane</keyword>
<feature type="transmembrane region" description="Helical" evidence="12">
    <location>
        <begin position="32"/>
        <end position="57"/>
    </location>
</feature>
<evidence type="ECO:0000256" key="4">
    <source>
        <dbReference type="ARBA" id="ARBA00022692"/>
    </source>
</evidence>
<keyword evidence="7 11" id="KW-0406">Ion transport</keyword>
<keyword evidence="3 11" id="KW-0894">Sodium channel</keyword>
<evidence type="ECO:0000256" key="1">
    <source>
        <dbReference type="ARBA" id="ARBA00004141"/>
    </source>
</evidence>
<keyword evidence="10 11" id="KW-0407">Ion channel</keyword>
<keyword evidence="6" id="KW-0915">Sodium</keyword>
<proteinExistence type="inferred from homology"/>
<feature type="transmembrane region" description="Helical" evidence="12">
    <location>
        <begin position="7"/>
        <end position="26"/>
    </location>
</feature>
<dbReference type="GO" id="GO:0016020">
    <property type="term" value="C:membrane"/>
    <property type="evidence" value="ECO:0007669"/>
    <property type="project" value="UniProtKB-SubCell"/>
</dbReference>
<gene>
    <name evidence="13" type="ORF">PECUL_23A003619</name>
</gene>
<dbReference type="InterPro" id="IPR001873">
    <property type="entry name" value="ENaC"/>
</dbReference>
<dbReference type="Pfam" id="PF00858">
    <property type="entry name" value="ASC"/>
    <property type="match status" value="1"/>
</dbReference>
<evidence type="ECO:0000256" key="8">
    <source>
        <dbReference type="ARBA" id="ARBA00023136"/>
    </source>
</evidence>
<comment type="subcellular location">
    <subcellularLocation>
        <location evidence="1">Membrane</location>
        <topology evidence="1">Multi-pass membrane protein</topology>
    </subcellularLocation>
</comment>
<evidence type="ECO:0000256" key="3">
    <source>
        <dbReference type="ARBA" id="ARBA00022461"/>
    </source>
</evidence>
<dbReference type="Proteomes" id="UP001295444">
    <property type="component" value="Chromosome 07"/>
</dbReference>
<keyword evidence="9 11" id="KW-0739">Sodium transport</keyword>
<organism evidence="13 14">
    <name type="scientific">Pelobates cultripes</name>
    <name type="common">Western spadefoot toad</name>
    <dbReference type="NCBI Taxonomy" id="61616"/>
    <lineage>
        <taxon>Eukaryota</taxon>
        <taxon>Metazoa</taxon>
        <taxon>Chordata</taxon>
        <taxon>Craniata</taxon>
        <taxon>Vertebrata</taxon>
        <taxon>Euteleostomi</taxon>
        <taxon>Amphibia</taxon>
        <taxon>Batrachia</taxon>
        <taxon>Anura</taxon>
        <taxon>Pelobatoidea</taxon>
        <taxon>Pelobatidae</taxon>
        <taxon>Pelobates</taxon>
    </lineage>
</organism>
<evidence type="ECO:0000256" key="10">
    <source>
        <dbReference type="ARBA" id="ARBA00023303"/>
    </source>
</evidence>
<reference evidence="13" key="1">
    <citation type="submission" date="2022-03" db="EMBL/GenBank/DDBJ databases">
        <authorList>
            <person name="Alioto T."/>
            <person name="Alioto T."/>
            <person name="Gomez Garrido J."/>
        </authorList>
    </citation>
    <scope>NUCLEOTIDE SEQUENCE</scope>
</reference>
<sequence length="149" mass="17333">MYACLECLYKMYLFFFLQIVTLLSNFGGQLGLWMSCSMVCVLEIVEIFLIDSFWVVLRQRWQKFIKSWREQRESPPEHNHNIPVPAMTGHDNLGCLGEDDPPTFNTALKLPSATSCEVPRTPPPRYNTLRIQASFHQEQTNLEDIIEHL</sequence>
<keyword evidence="5 12" id="KW-1133">Transmembrane helix</keyword>
<dbReference type="GO" id="GO:0005272">
    <property type="term" value="F:sodium channel activity"/>
    <property type="evidence" value="ECO:0007669"/>
    <property type="project" value="UniProtKB-KW"/>
</dbReference>
<dbReference type="Gene3D" id="1.10.287.770">
    <property type="entry name" value="YojJ-like"/>
    <property type="match status" value="1"/>
</dbReference>
<evidence type="ECO:0000256" key="7">
    <source>
        <dbReference type="ARBA" id="ARBA00023065"/>
    </source>
</evidence>
<dbReference type="AlphaFoldDB" id="A0AAD1WG19"/>
<evidence type="ECO:0000313" key="14">
    <source>
        <dbReference type="Proteomes" id="UP001295444"/>
    </source>
</evidence>
<comment type="similarity">
    <text evidence="11">Belongs to the amiloride-sensitive sodium channel (TC 1.A.6) family.</text>
</comment>
<evidence type="ECO:0000256" key="5">
    <source>
        <dbReference type="ARBA" id="ARBA00022989"/>
    </source>
</evidence>
<keyword evidence="4 11" id="KW-0812">Transmembrane</keyword>
<keyword evidence="2 11" id="KW-0813">Transport</keyword>
<evidence type="ECO:0000256" key="9">
    <source>
        <dbReference type="ARBA" id="ARBA00023201"/>
    </source>
</evidence>
<evidence type="ECO:0000256" key="12">
    <source>
        <dbReference type="SAM" id="Phobius"/>
    </source>
</evidence>
<evidence type="ECO:0000313" key="13">
    <source>
        <dbReference type="EMBL" id="CAH2307702.1"/>
    </source>
</evidence>
<evidence type="ECO:0000256" key="2">
    <source>
        <dbReference type="ARBA" id="ARBA00022448"/>
    </source>
</evidence>
<keyword evidence="14" id="KW-1185">Reference proteome</keyword>